<dbReference type="Gene3D" id="3.30.1490.100">
    <property type="entry name" value="DNA polymerase, Y-family, little finger domain"/>
    <property type="match status" value="1"/>
</dbReference>
<dbReference type="Pfam" id="PF11799">
    <property type="entry name" value="IMS_C"/>
    <property type="match status" value="1"/>
</dbReference>
<keyword evidence="2" id="KW-0237">DNA synthesis</keyword>
<evidence type="ECO:0000256" key="1">
    <source>
        <dbReference type="ARBA" id="ARBA00010945"/>
    </source>
</evidence>
<comment type="caution">
    <text evidence="4">The sequence shown here is derived from an EMBL/GenBank/DDBJ whole genome shotgun (WGS) entry which is preliminary data.</text>
</comment>
<dbReference type="SUPFAM" id="SSF100879">
    <property type="entry name" value="Lesion bypass DNA polymerase (Y-family), little finger domain"/>
    <property type="match status" value="1"/>
</dbReference>
<dbReference type="Pfam" id="PF00817">
    <property type="entry name" value="IMS"/>
    <property type="match status" value="1"/>
</dbReference>
<reference evidence="4 5" key="1">
    <citation type="submission" date="2019-01" db="EMBL/GenBank/DDBJ databases">
        <title>Draft Genome and Complete Hox-Cluster Characterization of the Sterlet Sturgeon (Acipenser ruthenus).</title>
        <authorList>
            <person name="Wei Q."/>
        </authorList>
    </citation>
    <scope>NUCLEOTIDE SEQUENCE [LARGE SCALE GENOMIC DNA]</scope>
    <source>
        <strain evidence="4">WHYD16114868_AA</strain>
        <tissue evidence="4">Blood</tissue>
    </source>
</reference>
<dbReference type="InterPro" id="IPR036775">
    <property type="entry name" value="DNA_pol_Y-fam_lit_finger_sf"/>
</dbReference>
<sequence length="294" mass="32536">MSVIDAKEKCPQLILVSGEDLTHYREISYKVTAIAPRVEEHIRLAVGSQIAAELRTALYKKLGLTGCAGIATNKTLSKLVSGIFKPNQQTTLLPESTALLLSCLEHLKKVPGVGYRTAQKLQSLGLSRIQDLQVFPLATLEKVLGAVAAQRIHSLSHGVDEAPVTPSGPPQSLSDEDSFRNISTETEVVQKIEELLTNLLDRMQKDGRQPRTVRLTVRRFSATNKWFSRESRQCPIPNHIGQRITTGRDIPILTLHYPLFVSLSGNKGVSSFKNLKKTAISKIKIKTPHFVFLL</sequence>
<dbReference type="Pfam" id="PF21999">
    <property type="entry name" value="IMS_HHH_1"/>
    <property type="match status" value="1"/>
</dbReference>
<proteinExistence type="inferred from homology"/>
<evidence type="ECO:0000259" key="3">
    <source>
        <dbReference type="PROSITE" id="PS50173"/>
    </source>
</evidence>
<dbReference type="PANTHER" id="PTHR46404">
    <property type="entry name" value="DNA POLYMERASE IOTA"/>
    <property type="match status" value="1"/>
</dbReference>
<evidence type="ECO:0000313" key="5">
    <source>
        <dbReference type="Proteomes" id="UP000289886"/>
    </source>
</evidence>
<protein>
    <submittedName>
        <fullName evidence="4">DNA polymerase iota</fullName>
    </submittedName>
</protein>
<gene>
    <name evidence="4" type="ORF">EOD39_19182</name>
</gene>
<comment type="similarity">
    <text evidence="1">Belongs to the DNA polymerase type-Y family.</text>
</comment>
<dbReference type="Gene3D" id="1.10.150.20">
    <property type="entry name" value="5' to 3' exonuclease, C-terminal subdomain"/>
    <property type="match status" value="1"/>
</dbReference>
<evidence type="ECO:0000313" key="4">
    <source>
        <dbReference type="EMBL" id="RXM93341.1"/>
    </source>
</evidence>
<dbReference type="Proteomes" id="UP000289886">
    <property type="component" value="Unassembled WGS sequence"/>
</dbReference>
<feature type="domain" description="UmuC" evidence="3">
    <location>
        <begin position="53"/>
        <end position="114"/>
    </location>
</feature>
<dbReference type="GO" id="GO:0003684">
    <property type="term" value="F:damaged DNA binding"/>
    <property type="evidence" value="ECO:0007669"/>
    <property type="project" value="InterPro"/>
</dbReference>
<dbReference type="Gene3D" id="3.30.70.270">
    <property type="match status" value="1"/>
</dbReference>
<dbReference type="GO" id="GO:0003887">
    <property type="term" value="F:DNA-directed DNA polymerase activity"/>
    <property type="evidence" value="ECO:0007669"/>
    <property type="project" value="InterPro"/>
</dbReference>
<keyword evidence="5" id="KW-1185">Reference proteome</keyword>
<dbReference type="GO" id="GO:0019985">
    <property type="term" value="P:translesion synthesis"/>
    <property type="evidence" value="ECO:0007669"/>
    <property type="project" value="TreeGrafter"/>
</dbReference>
<organism evidence="4 5">
    <name type="scientific">Acipenser ruthenus</name>
    <name type="common">Sterlet sturgeon</name>
    <dbReference type="NCBI Taxonomy" id="7906"/>
    <lineage>
        <taxon>Eukaryota</taxon>
        <taxon>Metazoa</taxon>
        <taxon>Chordata</taxon>
        <taxon>Craniata</taxon>
        <taxon>Vertebrata</taxon>
        <taxon>Euteleostomi</taxon>
        <taxon>Actinopterygii</taxon>
        <taxon>Chondrostei</taxon>
        <taxon>Acipenseriformes</taxon>
        <taxon>Acipenseridae</taxon>
        <taxon>Acipenser</taxon>
    </lineage>
</organism>
<dbReference type="SUPFAM" id="SSF56672">
    <property type="entry name" value="DNA/RNA polymerases"/>
    <property type="match status" value="1"/>
</dbReference>
<name>A0A444UYS6_ACIRT</name>
<dbReference type="PANTHER" id="PTHR46404:SF1">
    <property type="entry name" value="DNA POLYMERASE IOTA"/>
    <property type="match status" value="1"/>
</dbReference>
<accession>A0A444UYS6</accession>
<dbReference type="InterPro" id="IPR017961">
    <property type="entry name" value="DNA_pol_Y-fam_little_finger"/>
</dbReference>
<dbReference type="InterPro" id="IPR053848">
    <property type="entry name" value="IMS_HHH_1"/>
</dbReference>
<dbReference type="PROSITE" id="PS50173">
    <property type="entry name" value="UMUC"/>
    <property type="match status" value="1"/>
</dbReference>
<dbReference type="InterPro" id="IPR001126">
    <property type="entry name" value="UmuC"/>
</dbReference>
<dbReference type="AlphaFoldDB" id="A0A444UYS6"/>
<dbReference type="FunFam" id="3.30.1490.100:FF:000003">
    <property type="entry name" value="Polymerase (DNA directed) iota"/>
    <property type="match status" value="1"/>
</dbReference>
<evidence type="ECO:0000256" key="2">
    <source>
        <dbReference type="ARBA" id="ARBA00022634"/>
    </source>
</evidence>
<dbReference type="InterPro" id="IPR043502">
    <property type="entry name" value="DNA/RNA_pol_sf"/>
</dbReference>
<dbReference type="EMBL" id="SCEB01004762">
    <property type="protein sequence ID" value="RXM93341.1"/>
    <property type="molecule type" value="Genomic_DNA"/>
</dbReference>
<dbReference type="InterPro" id="IPR043128">
    <property type="entry name" value="Rev_trsase/Diguanyl_cyclase"/>
</dbReference>
<dbReference type="GO" id="GO:0006281">
    <property type="term" value="P:DNA repair"/>
    <property type="evidence" value="ECO:0007669"/>
    <property type="project" value="InterPro"/>
</dbReference>